<accession>A0A4Y4AXP5</accession>
<evidence type="ECO:0000256" key="1">
    <source>
        <dbReference type="ARBA" id="ARBA00004196"/>
    </source>
</evidence>
<dbReference type="InterPro" id="IPR050553">
    <property type="entry name" value="Thioredoxin_ResA/DsbE_sf"/>
</dbReference>
<dbReference type="CDD" id="cd02966">
    <property type="entry name" value="TlpA_like_family"/>
    <property type="match status" value="1"/>
</dbReference>
<dbReference type="PROSITE" id="PS00194">
    <property type="entry name" value="THIOREDOXIN_1"/>
    <property type="match status" value="1"/>
</dbReference>
<dbReference type="PROSITE" id="PS51352">
    <property type="entry name" value="THIOREDOXIN_2"/>
    <property type="match status" value="1"/>
</dbReference>
<evidence type="ECO:0000313" key="7">
    <source>
        <dbReference type="Proteomes" id="UP000316775"/>
    </source>
</evidence>
<evidence type="ECO:0000256" key="4">
    <source>
        <dbReference type="ARBA" id="ARBA00023284"/>
    </source>
</evidence>
<dbReference type="Proteomes" id="UP000316775">
    <property type="component" value="Unassembled WGS sequence"/>
</dbReference>
<keyword evidence="4" id="KW-0676">Redox-active center</keyword>
<dbReference type="SUPFAM" id="SSF52833">
    <property type="entry name" value="Thioredoxin-like"/>
    <property type="match status" value="1"/>
</dbReference>
<protein>
    <recommendedName>
        <fullName evidence="5">Thioredoxin domain-containing protein</fullName>
    </recommendedName>
</protein>
<dbReference type="GO" id="GO:0017004">
    <property type="term" value="P:cytochrome complex assembly"/>
    <property type="evidence" value="ECO:0007669"/>
    <property type="project" value="UniProtKB-KW"/>
</dbReference>
<comment type="subcellular location">
    <subcellularLocation>
        <location evidence="1">Cell envelope</location>
    </subcellularLocation>
</comment>
<evidence type="ECO:0000259" key="5">
    <source>
        <dbReference type="PROSITE" id="PS51352"/>
    </source>
</evidence>
<evidence type="ECO:0000256" key="2">
    <source>
        <dbReference type="ARBA" id="ARBA00022748"/>
    </source>
</evidence>
<dbReference type="GO" id="GO:0016209">
    <property type="term" value="F:antioxidant activity"/>
    <property type="evidence" value="ECO:0007669"/>
    <property type="project" value="InterPro"/>
</dbReference>
<comment type="caution">
    <text evidence="6">The sequence shown here is derived from an EMBL/GenBank/DDBJ whole genome shotgun (WGS) entry which is preliminary data.</text>
</comment>
<dbReference type="PANTHER" id="PTHR42852:SF6">
    <property type="entry name" value="THIOL:DISULFIDE INTERCHANGE PROTEIN DSBE"/>
    <property type="match status" value="1"/>
</dbReference>
<dbReference type="InterPro" id="IPR017937">
    <property type="entry name" value="Thioredoxin_CS"/>
</dbReference>
<dbReference type="RefSeq" id="WP_073240690.1">
    <property type="nucleotide sequence ID" value="NZ_BJNP01000010.1"/>
</dbReference>
<dbReference type="STRING" id="983.SAMN05443543_10146"/>
<dbReference type="EMBL" id="BJNP01000010">
    <property type="protein sequence ID" value="GEC71697.1"/>
    <property type="molecule type" value="Genomic_DNA"/>
</dbReference>
<dbReference type="Gene3D" id="3.40.30.10">
    <property type="entry name" value="Glutaredoxin"/>
    <property type="match status" value="1"/>
</dbReference>
<evidence type="ECO:0000313" key="6">
    <source>
        <dbReference type="EMBL" id="GEC71697.1"/>
    </source>
</evidence>
<keyword evidence="7" id="KW-1185">Reference proteome</keyword>
<dbReference type="Pfam" id="PF00578">
    <property type="entry name" value="AhpC-TSA"/>
    <property type="match status" value="1"/>
</dbReference>
<dbReference type="GO" id="GO:0030313">
    <property type="term" value="C:cell envelope"/>
    <property type="evidence" value="ECO:0007669"/>
    <property type="project" value="UniProtKB-SubCell"/>
</dbReference>
<dbReference type="InterPro" id="IPR036249">
    <property type="entry name" value="Thioredoxin-like_sf"/>
</dbReference>
<name>A0A4Y4AXP5_9FLAO</name>
<feature type="domain" description="Thioredoxin" evidence="5">
    <location>
        <begin position="300"/>
        <end position="440"/>
    </location>
</feature>
<evidence type="ECO:0000256" key="3">
    <source>
        <dbReference type="ARBA" id="ARBA00023157"/>
    </source>
</evidence>
<reference evidence="6 7" key="1">
    <citation type="submission" date="2019-06" db="EMBL/GenBank/DDBJ databases">
        <title>Whole genome shotgun sequence of Flavobacterium flevense NBRC 14960.</title>
        <authorList>
            <person name="Hosoyama A."/>
            <person name="Uohara A."/>
            <person name="Ohji S."/>
            <person name="Ichikawa N."/>
        </authorList>
    </citation>
    <scope>NUCLEOTIDE SEQUENCE [LARGE SCALE GENOMIC DNA]</scope>
    <source>
        <strain evidence="6 7">NBRC 14960</strain>
    </source>
</reference>
<proteinExistence type="predicted"/>
<sequence>MKKNFIILVFLIGNAVVFSQQKKDKPIESSGNLKKEAVTTITNVNSKLKGKINSGKSTYLMLVTEKDNPFKSGVKIPITDGYFEYDLKTAFSEKYTLILGEELENAMFRPISFFAEDGAVEFNLFTGEDFDKNTISGGNLTNKMLAYKNEQKKVFEPIAKPFNEELDSLWESKKYFSEAVNTIMDKIKGHEKDLELNELYRLRDELLETENGYSSRAWFLKSKMDSIQRIKFDWEVKYVKTNQDIFSYSLLLNNVRWYKQNKKTTDLNVLSNIFEIYSKKYPLHPYTKQINEILEGIKTVKVGGMYIDFSAPTIDGKNIIASDVIAGKVALIDLWASWCGPCRVTSKSYIPIYEKYKEKGFVILGVANEFKNTNAFVKAIEKDQYPWLNLIELENKNRIWDKYNISNSGGSTFLIDARGIILAIHPDAEELDKILKGLLN</sequence>
<keyword evidence="2" id="KW-0201">Cytochrome c-type biogenesis</keyword>
<dbReference type="OrthoDB" id="1069091at2"/>
<gene>
    <name evidence="6" type="ORF">FFL01_12360</name>
</gene>
<dbReference type="AlphaFoldDB" id="A0A4Y4AXP5"/>
<dbReference type="PANTHER" id="PTHR42852">
    <property type="entry name" value="THIOL:DISULFIDE INTERCHANGE PROTEIN DSBE"/>
    <property type="match status" value="1"/>
</dbReference>
<keyword evidence="3" id="KW-1015">Disulfide bond</keyword>
<dbReference type="InterPro" id="IPR013766">
    <property type="entry name" value="Thioredoxin_domain"/>
</dbReference>
<organism evidence="6 7">
    <name type="scientific">Flavobacterium flevense</name>
    <dbReference type="NCBI Taxonomy" id="983"/>
    <lineage>
        <taxon>Bacteria</taxon>
        <taxon>Pseudomonadati</taxon>
        <taxon>Bacteroidota</taxon>
        <taxon>Flavobacteriia</taxon>
        <taxon>Flavobacteriales</taxon>
        <taxon>Flavobacteriaceae</taxon>
        <taxon>Flavobacterium</taxon>
    </lineage>
</organism>
<dbReference type="InterPro" id="IPR000866">
    <property type="entry name" value="AhpC/TSA"/>
</dbReference>
<dbReference type="GO" id="GO:0016491">
    <property type="term" value="F:oxidoreductase activity"/>
    <property type="evidence" value="ECO:0007669"/>
    <property type="project" value="InterPro"/>
</dbReference>